<accession>A0ABQ3JXY1</accession>
<evidence type="ECO:0000259" key="1">
    <source>
        <dbReference type="Pfam" id="PF03551"/>
    </source>
</evidence>
<protein>
    <submittedName>
        <fullName evidence="2">PadR family transcriptional regulator</fullName>
    </submittedName>
</protein>
<gene>
    <name evidence="2" type="ORF">GCM10017781_40890</name>
</gene>
<proteinExistence type="predicted"/>
<dbReference type="InterPro" id="IPR052509">
    <property type="entry name" value="Metal_resp_DNA-bind_regulator"/>
</dbReference>
<reference evidence="3" key="1">
    <citation type="journal article" date="2019" name="Int. J. Syst. Evol. Microbiol.">
        <title>The Global Catalogue of Microorganisms (GCM) 10K type strain sequencing project: providing services to taxonomists for standard genome sequencing and annotation.</title>
        <authorList>
            <consortium name="The Broad Institute Genomics Platform"/>
            <consortium name="The Broad Institute Genome Sequencing Center for Infectious Disease"/>
            <person name="Wu L."/>
            <person name="Ma J."/>
        </authorList>
    </citation>
    <scope>NUCLEOTIDE SEQUENCE [LARGE SCALE GENOMIC DNA]</scope>
    <source>
        <strain evidence="3">CGMCC 1.18437</strain>
    </source>
</reference>
<dbReference type="Proteomes" id="UP000619376">
    <property type="component" value="Unassembled WGS sequence"/>
</dbReference>
<dbReference type="SUPFAM" id="SSF46785">
    <property type="entry name" value="Winged helix' DNA-binding domain"/>
    <property type="match status" value="1"/>
</dbReference>
<sequence length="110" mass="12337">MDMNPDLLRGNLELILLSILEAGPLYGLAIIQEAKGRTNGYFDFKEGSLYPALYRLERDGLLVAETGEIGGHGKPRKYYRLTEAGQAQLRHKRQEYAAFQRAMRHVTGGA</sequence>
<comment type="caution">
    <text evidence="2">The sequence shown here is derived from an EMBL/GenBank/DDBJ whole genome shotgun (WGS) entry which is preliminary data.</text>
</comment>
<dbReference type="PANTHER" id="PTHR33169">
    <property type="entry name" value="PADR-FAMILY TRANSCRIPTIONAL REGULATOR"/>
    <property type="match status" value="1"/>
</dbReference>
<dbReference type="InterPro" id="IPR005149">
    <property type="entry name" value="Tscrpt_reg_PadR_N"/>
</dbReference>
<evidence type="ECO:0000313" key="3">
    <source>
        <dbReference type="Proteomes" id="UP000619376"/>
    </source>
</evidence>
<dbReference type="InterPro" id="IPR036388">
    <property type="entry name" value="WH-like_DNA-bd_sf"/>
</dbReference>
<dbReference type="Gene3D" id="1.10.10.10">
    <property type="entry name" value="Winged helix-like DNA-binding domain superfamily/Winged helix DNA-binding domain"/>
    <property type="match status" value="1"/>
</dbReference>
<feature type="domain" description="Transcription regulator PadR N-terminal" evidence="1">
    <location>
        <begin position="16"/>
        <end position="90"/>
    </location>
</feature>
<name>A0ABQ3JXY1_9DEIO</name>
<keyword evidence="3" id="KW-1185">Reference proteome</keyword>
<dbReference type="InterPro" id="IPR036390">
    <property type="entry name" value="WH_DNA-bd_sf"/>
</dbReference>
<dbReference type="EMBL" id="BNAJ01000014">
    <property type="protein sequence ID" value="GHF60515.1"/>
    <property type="molecule type" value="Genomic_DNA"/>
</dbReference>
<evidence type="ECO:0000313" key="2">
    <source>
        <dbReference type="EMBL" id="GHF60515.1"/>
    </source>
</evidence>
<dbReference type="PANTHER" id="PTHR33169:SF14">
    <property type="entry name" value="TRANSCRIPTIONAL REGULATOR RV3488"/>
    <property type="match status" value="1"/>
</dbReference>
<organism evidence="2 3">
    <name type="scientific">Deinococcus metalli</name>
    <dbReference type="NCBI Taxonomy" id="1141878"/>
    <lineage>
        <taxon>Bacteria</taxon>
        <taxon>Thermotogati</taxon>
        <taxon>Deinococcota</taxon>
        <taxon>Deinococci</taxon>
        <taxon>Deinococcales</taxon>
        <taxon>Deinococcaceae</taxon>
        <taxon>Deinococcus</taxon>
    </lineage>
</organism>
<dbReference type="Pfam" id="PF03551">
    <property type="entry name" value="PadR"/>
    <property type="match status" value="1"/>
</dbReference>